<dbReference type="AlphaFoldDB" id="A0A4C1VGB7"/>
<comment type="caution">
    <text evidence="1">The sequence shown here is derived from an EMBL/GenBank/DDBJ whole genome shotgun (WGS) entry which is preliminary data.</text>
</comment>
<protein>
    <submittedName>
        <fullName evidence="1">Uncharacterized protein</fullName>
    </submittedName>
</protein>
<evidence type="ECO:0000313" key="1">
    <source>
        <dbReference type="EMBL" id="GBP37946.1"/>
    </source>
</evidence>
<accession>A0A4C1VGB7</accession>
<reference evidence="1 2" key="1">
    <citation type="journal article" date="2019" name="Commun. Biol.">
        <title>The bagworm genome reveals a unique fibroin gene that provides high tensile strength.</title>
        <authorList>
            <person name="Kono N."/>
            <person name="Nakamura H."/>
            <person name="Ohtoshi R."/>
            <person name="Tomita M."/>
            <person name="Numata K."/>
            <person name="Arakawa K."/>
        </authorList>
    </citation>
    <scope>NUCLEOTIDE SEQUENCE [LARGE SCALE GENOMIC DNA]</scope>
</reference>
<organism evidence="1 2">
    <name type="scientific">Eumeta variegata</name>
    <name type="common">Bagworm moth</name>
    <name type="synonym">Eumeta japonica</name>
    <dbReference type="NCBI Taxonomy" id="151549"/>
    <lineage>
        <taxon>Eukaryota</taxon>
        <taxon>Metazoa</taxon>
        <taxon>Ecdysozoa</taxon>
        <taxon>Arthropoda</taxon>
        <taxon>Hexapoda</taxon>
        <taxon>Insecta</taxon>
        <taxon>Pterygota</taxon>
        <taxon>Neoptera</taxon>
        <taxon>Endopterygota</taxon>
        <taxon>Lepidoptera</taxon>
        <taxon>Glossata</taxon>
        <taxon>Ditrysia</taxon>
        <taxon>Tineoidea</taxon>
        <taxon>Psychidae</taxon>
        <taxon>Oiketicinae</taxon>
        <taxon>Eumeta</taxon>
    </lineage>
</organism>
<proteinExistence type="predicted"/>
<name>A0A4C1VGB7_EUMVA</name>
<sequence>MGVQRFRNRVLMTFSQIVSQRPNGTRSLTIVTAQYRPTGGSYEIGFDGVIDHNTLASTVFVVHILGYETHTIFA</sequence>
<evidence type="ECO:0000313" key="2">
    <source>
        <dbReference type="Proteomes" id="UP000299102"/>
    </source>
</evidence>
<dbReference type="Proteomes" id="UP000299102">
    <property type="component" value="Unassembled WGS sequence"/>
</dbReference>
<gene>
    <name evidence="1" type="ORF">EVAR_84933_1</name>
</gene>
<keyword evidence="2" id="KW-1185">Reference proteome</keyword>
<dbReference type="EMBL" id="BGZK01000341">
    <property type="protein sequence ID" value="GBP37946.1"/>
    <property type="molecule type" value="Genomic_DNA"/>
</dbReference>